<organism evidence="2 3">
    <name type="scientific">Chitinophaga terrae</name>
    <name type="common">ex Kim and Jung 2007</name>
    <dbReference type="NCBI Taxonomy" id="408074"/>
    <lineage>
        <taxon>Bacteria</taxon>
        <taxon>Pseudomonadati</taxon>
        <taxon>Bacteroidota</taxon>
        <taxon>Chitinophagia</taxon>
        <taxon>Chitinophagales</taxon>
        <taxon>Chitinophagaceae</taxon>
        <taxon>Chitinophaga</taxon>
    </lineage>
</organism>
<dbReference type="EMBL" id="FNRL01000006">
    <property type="protein sequence ID" value="SEA35715.1"/>
    <property type="molecule type" value="Genomic_DNA"/>
</dbReference>
<dbReference type="STRING" id="408074.SAMN05660909_01599"/>
<evidence type="ECO:0000259" key="1">
    <source>
        <dbReference type="Pfam" id="PF00535"/>
    </source>
</evidence>
<sequence length="251" mass="28908">MSHSANPVVSIITVCYNAGKYIEATIKSVLAQTYPHIEYVIVDGASKDNTLEVIAPYRSKIHTLISEKDKGLYDAMNKGMKAATGEYLLFLNADDVLADENVISNMMQTCHNADVYYGEAMFMDEEGKDIGLRSEQTPHKVPEQLTWKSLKYGMVVSHQAFIVRRSLSPLYDLQYKVCADIDWMIRCLKNAEDICNTHIVVARFRVGGTSKQRQQLAWKERYRILSHFYGHLPNFMHHLFIGMRYFFSKRY</sequence>
<feature type="domain" description="Glycosyltransferase 2-like" evidence="1">
    <location>
        <begin position="10"/>
        <end position="165"/>
    </location>
</feature>
<dbReference type="PANTHER" id="PTHR22916">
    <property type="entry name" value="GLYCOSYLTRANSFERASE"/>
    <property type="match status" value="1"/>
</dbReference>
<evidence type="ECO:0000313" key="3">
    <source>
        <dbReference type="Proteomes" id="UP000199656"/>
    </source>
</evidence>
<name>A0A1H4AII2_9BACT</name>
<dbReference type="AlphaFoldDB" id="A0A1H4AII2"/>
<dbReference type="InterPro" id="IPR029044">
    <property type="entry name" value="Nucleotide-diphossugar_trans"/>
</dbReference>
<gene>
    <name evidence="2" type="ORF">SAMN05660909_01599</name>
</gene>
<dbReference type="RefSeq" id="WP_089760386.1">
    <property type="nucleotide sequence ID" value="NZ_BKAT01000009.1"/>
</dbReference>
<reference evidence="3" key="1">
    <citation type="submission" date="2016-10" db="EMBL/GenBank/DDBJ databases">
        <authorList>
            <person name="Varghese N."/>
            <person name="Submissions S."/>
        </authorList>
    </citation>
    <scope>NUCLEOTIDE SEQUENCE [LARGE SCALE GENOMIC DNA]</scope>
    <source>
        <strain evidence="3">DSM 23920</strain>
    </source>
</reference>
<dbReference type="Proteomes" id="UP000199656">
    <property type="component" value="Unassembled WGS sequence"/>
</dbReference>
<keyword evidence="3" id="KW-1185">Reference proteome</keyword>
<dbReference type="PANTHER" id="PTHR22916:SF67">
    <property type="entry name" value="COLANIC ACID BIOSYNTHESIS GLYCOSYL TRANSFERASE WCAE-RELATED"/>
    <property type="match status" value="1"/>
</dbReference>
<evidence type="ECO:0000313" key="2">
    <source>
        <dbReference type="EMBL" id="SEA35715.1"/>
    </source>
</evidence>
<dbReference type="CDD" id="cd06433">
    <property type="entry name" value="GT_2_WfgS_like"/>
    <property type="match status" value="1"/>
</dbReference>
<dbReference type="SUPFAM" id="SSF53448">
    <property type="entry name" value="Nucleotide-diphospho-sugar transferases"/>
    <property type="match status" value="1"/>
</dbReference>
<accession>A0A1H4AII2</accession>
<protein>
    <submittedName>
        <fullName evidence="2">Glycosyltransferase involved in cell wall bisynthesis</fullName>
    </submittedName>
</protein>
<dbReference type="OrthoDB" id="9788101at2"/>
<dbReference type="InterPro" id="IPR001173">
    <property type="entry name" value="Glyco_trans_2-like"/>
</dbReference>
<proteinExistence type="predicted"/>
<dbReference type="GO" id="GO:0016758">
    <property type="term" value="F:hexosyltransferase activity"/>
    <property type="evidence" value="ECO:0007669"/>
    <property type="project" value="UniProtKB-ARBA"/>
</dbReference>
<dbReference type="Gene3D" id="3.90.550.10">
    <property type="entry name" value="Spore Coat Polysaccharide Biosynthesis Protein SpsA, Chain A"/>
    <property type="match status" value="1"/>
</dbReference>
<dbReference type="Pfam" id="PF00535">
    <property type="entry name" value="Glycos_transf_2"/>
    <property type="match status" value="1"/>
</dbReference>
<keyword evidence="2" id="KW-0808">Transferase</keyword>